<name>A6HQI0_RAT</name>
<dbReference type="Proteomes" id="UP000234681">
    <property type="component" value="Chromosome 3"/>
</dbReference>
<feature type="compositionally biased region" description="Basic and acidic residues" evidence="1">
    <location>
        <begin position="8"/>
        <end position="19"/>
    </location>
</feature>
<gene>
    <name evidence="2" type="ORF">rCG_26399</name>
</gene>
<organism evidence="2 3">
    <name type="scientific">Rattus norvegicus</name>
    <name type="common">Rat</name>
    <dbReference type="NCBI Taxonomy" id="10116"/>
    <lineage>
        <taxon>Eukaryota</taxon>
        <taxon>Metazoa</taxon>
        <taxon>Chordata</taxon>
        <taxon>Craniata</taxon>
        <taxon>Vertebrata</taxon>
        <taxon>Euteleostomi</taxon>
        <taxon>Mammalia</taxon>
        <taxon>Eutheria</taxon>
        <taxon>Euarchontoglires</taxon>
        <taxon>Glires</taxon>
        <taxon>Rodentia</taxon>
        <taxon>Myomorpha</taxon>
        <taxon>Muroidea</taxon>
        <taxon>Muridae</taxon>
        <taxon>Murinae</taxon>
        <taxon>Rattus</taxon>
    </lineage>
</organism>
<feature type="compositionally biased region" description="Polar residues" evidence="1">
    <location>
        <begin position="43"/>
        <end position="52"/>
    </location>
</feature>
<evidence type="ECO:0000256" key="1">
    <source>
        <dbReference type="SAM" id="MobiDB-lite"/>
    </source>
</evidence>
<accession>A6HQI0</accession>
<evidence type="ECO:0000313" key="2">
    <source>
        <dbReference type="EMBL" id="EDL80281.1"/>
    </source>
</evidence>
<dbReference type="EMBL" id="CH473949">
    <property type="protein sequence ID" value="EDL80281.1"/>
    <property type="molecule type" value="Genomic_DNA"/>
</dbReference>
<protein>
    <submittedName>
        <fullName evidence="2">RCG26399</fullName>
    </submittedName>
</protein>
<proteinExistence type="predicted"/>
<dbReference type="AlphaFoldDB" id="A6HQI0"/>
<reference evidence="3" key="1">
    <citation type="submission" date="2005-09" db="EMBL/GenBank/DDBJ databases">
        <authorList>
            <person name="Mural R.J."/>
            <person name="Li P.W."/>
            <person name="Adams M.D."/>
            <person name="Amanatides P.G."/>
            <person name="Baden-Tillson H."/>
            <person name="Barnstead M."/>
            <person name="Chin S.H."/>
            <person name="Dew I."/>
            <person name="Evans C.A."/>
            <person name="Ferriera S."/>
            <person name="Flanigan M."/>
            <person name="Fosler C."/>
            <person name="Glodek A."/>
            <person name="Gu Z."/>
            <person name="Holt R.A."/>
            <person name="Jennings D."/>
            <person name="Kraft C.L."/>
            <person name="Lu F."/>
            <person name="Nguyen T."/>
            <person name="Nusskern D.R."/>
            <person name="Pfannkoch C.M."/>
            <person name="Sitter C."/>
            <person name="Sutton G.G."/>
            <person name="Venter J.C."/>
            <person name="Wang Z."/>
            <person name="Woodage T."/>
            <person name="Zheng X.H."/>
            <person name="Zhong F."/>
        </authorList>
    </citation>
    <scope>NUCLEOTIDE SEQUENCE [LARGE SCALE GENOMIC DNA]</scope>
    <source>
        <strain>BN</strain>
        <strain evidence="3">Sprague-Dawley</strain>
    </source>
</reference>
<evidence type="ECO:0000313" key="3">
    <source>
        <dbReference type="Proteomes" id="UP000234681"/>
    </source>
</evidence>
<sequence>MRQQCPRPARETALPERLAKSHRSSAVEAGGSQWEKEQRLTPHKQQQGWRSR</sequence>
<feature type="region of interest" description="Disordered" evidence="1">
    <location>
        <begin position="1"/>
        <end position="52"/>
    </location>
</feature>